<gene>
    <name evidence="3" type="ORF">BG04_5231</name>
</gene>
<evidence type="ECO:0000256" key="2">
    <source>
        <dbReference type="SAM" id="Phobius"/>
    </source>
</evidence>
<protein>
    <submittedName>
        <fullName evidence="3">Uncharacterized protein</fullName>
    </submittedName>
</protein>
<evidence type="ECO:0000313" key="3">
    <source>
        <dbReference type="EMBL" id="AJI22091.1"/>
    </source>
</evidence>
<proteinExistence type="predicted"/>
<organism evidence="3 4">
    <name type="scientific">Priestia megaterium (strain ATCC 14581 / DSM 32 / CCUG 1817 / JCM 2506 / NBRC 15308 / NCIMB 9376 / NCTC 10342 / NRRL B-14308 / VKM B-512 / Ford 19)</name>
    <name type="common">Bacillus megaterium</name>
    <dbReference type="NCBI Taxonomy" id="1348623"/>
    <lineage>
        <taxon>Bacteria</taxon>
        <taxon>Bacillati</taxon>
        <taxon>Bacillota</taxon>
        <taxon>Bacilli</taxon>
        <taxon>Bacillales</taxon>
        <taxon>Bacillaceae</taxon>
        <taxon>Priestia</taxon>
    </lineage>
</organism>
<feature type="compositionally biased region" description="Basic and acidic residues" evidence="1">
    <location>
        <begin position="115"/>
        <end position="125"/>
    </location>
</feature>
<keyword evidence="2" id="KW-0812">Transmembrane</keyword>
<feature type="region of interest" description="Disordered" evidence="1">
    <location>
        <begin position="115"/>
        <end position="135"/>
    </location>
</feature>
<keyword evidence="2" id="KW-1133">Transmembrane helix</keyword>
<dbReference type="KEGG" id="bmeg:BG04_5231"/>
<name>A0A0B6AEZ6_PRIM2</name>
<dbReference type="HOGENOM" id="CLU_1472412_0_0_9"/>
<accession>A0A0B6AEZ6</accession>
<evidence type="ECO:0000313" key="4">
    <source>
        <dbReference type="Proteomes" id="UP000031829"/>
    </source>
</evidence>
<keyword evidence="2" id="KW-0472">Membrane</keyword>
<dbReference type="Proteomes" id="UP000031829">
    <property type="component" value="Chromosome"/>
</dbReference>
<reference evidence="3 4" key="1">
    <citation type="journal article" date="2015" name="Genome Announc.">
        <title>Complete genome sequences for 35 biothreat assay-relevant bacillus species.</title>
        <authorList>
            <person name="Johnson S.L."/>
            <person name="Daligault H.E."/>
            <person name="Davenport K.W."/>
            <person name="Jaissle J."/>
            <person name="Frey K.G."/>
            <person name="Ladner J.T."/>
            <person name="Broomall S.M."/>
            <person name="Bishop-Lilly K.A."/>
            <person name="Bruce D.C."/>
            <person name="Gibbons H.S."/>
            <person name="Coyne S.R."/>
            <person name="Lo C.C."/>
            <person name="Meincke L."/>
            <person name="Munk A.C."/>
            <person name="Koroleva G.I."/>
            <person name="Rosenzweig C.N."/>
            <person name="Palacios G.F."/>
            <person name="Redden C.L."/>
            <person name="Minogue T.D."/>
            <person name="Chain P.S."/>
        </authorList>
    </citation>
    <scope>NUCLEOTIDE SEQUENCE [LARGE SCALE GENOMIC DNA]</scope>
    <source>
        <strain evidence="4">ATCC 14581 / DSM 32 / JCM 2506 / NBRC 15308 / NCIMB 9376 / NCTC 10342 / NRRL B-14308 / VKM B-512</strain>
    </source>
</reference>
<dbReference type="EMBL" id="CP009920">
    <property type="protein sequence ID" value="AJI22091.1"/>
    <property type="molecule type" value="Genomic_DNA"/>
</dbReference>
<sequence length="183" mass="20418">MVPLISNVKGGWEVGTILLLAMNSLILTVLFLEQEWYCSFARVPGKTVKYGSEGAEYVLRVNKRVNKAEKTVTKHKVKGVFKVESEAVEKVEKPGGKAAVSKGTAEINYVNFNKTHKDSLPKPKGDGPNGGKLQSHHGLQEELQFMVDDLTKAGFSRNTTSQVLEQQYKMLNKLGVKYERIDY</sequence>
<feature type="transmembrane region" description="Helical" evidence="2">
    <location>
        <begin position="12"/>
        <end position="32"/>
    </location>
</feature>
<evidence type="ECO:0000256" key="1">
    <source>
        <dbReference type="SAM" id="MobiDB-lite"/>
    </source>
</evidence>
<dbReference type="AlphaFoldDB" id="A0A0B6AEZ6"/>